<name>W3XI14_PESFW</name>
<evidence type="ECO:0000313" key="2">
    <source>
        <dbReference type="EMBL" id="ETS85077.1"/>
    </source>
</evidence>
<feature type="compositionally biased region" description="Acidic residues" evidence="1">
    <location>
        <begin position="53"/>
        <end position="64"/>
    </location>
</feature>
<keyword evidence="3" id="KW-1185">Reference proteome</keyword>
<accession>W3XI14</accession>
<organism evidence="2 3">
    <name type="scientific">Pestalotiopsis fici (strain W106-1 / CGMCC3.15140)</name>
    <dbReference type="NCBI Taxonomy" id="1229662"/>
    <lineage>
        <taxon>Eukaryota</taxon>
        <taxon>Fungi</taxon>
        <taxon>Dikarya</taxon>
        <taxon>Ascomycota</taxon>
        <taxon>Pezizomycotina</taxon>
        <taxon>Sordariomycetes</taxon>
        <taxon>Xylariomycetidae</taxon>
        <taxon>Amphisphaeriales</taxon>
        <taxon>Sporocadaceae</taxon>
        <taxon>Pestalotiopsis</taxon>
    </lineage>
</organism>
<feature type="compositionally biased region" description="Low complexity" evidence="1">
    <location>
        <begin position="1"/>
        <end position="21"/>
    </location>
</feature>
<reference evidence="3" key="1">
    <citation type="journal article" date="2015" name="BMC Genomics">
        <title>Genomic and transcriptomic analysis of the endophytic fungus Pestalotiopsis fici reveals its lifestyle and high potential for synthesis of natural products.</title>
        <authorList>
            <person name="Wang X."/>
            <person name="Zhang X."/>
            <person name="Liu L."/>
            <person name="Xiang M."/>
            <person name="Wang W."/>
            <person name="Sun X."/>
            <person name="Che Y."/>
            <person name="Guo L."/>
            <person name="Liu G."/>
            <person name="Guo L."/>
            <person name="Wang C."/>
            <person name="Yin W.B."/>
            <person name="Stadler M."/>
            <person name="Zhang X."/>
            <person name="Liu X."/>
        </authorList>
    </citation>
    <scope>NUCLEOTIDE SEQUENCE [LARGE SCALE GENOMIC DNA]</scope>
    <source>
        <strain evidence="3">W106-1 / CGMCC3.15140</strain>
    </source>
</reference>
<dbReference type="GeneID" id="19268115"/>
<dbReference type="Proteomes" id="UP000030651">
    <property type="component" value="Unassembled WGS sequence"/>
</dbReference>
<dbReference type="EMBL" id="KI912110">
    <property type="protein sequence ID" value="ETS85077.1"/>
    <property type="molecule type" value="Genomic_DNA"/>
</dbReference>
<dbReference type="RefSeq" id="XP_007829874.1">
    <property type="nucleotide sequence ID" value="XM_007831683.1"/>
</dbReference>
<dbReference type="HOGENOM" id="CLU_2622797_0_0_1"/>
<sequence>MQPASAAAPTAGSGGASAAQPLDGTHPRVSPPLSHGKHEVESDDGNAMHSGDDADPDEDHEEPDVAPNGKRKRPISVS</sequence>
<gene>
    <name evidence="2" type="ORF">PFICI_03102</name>
</gene>
<dbReference type="KEGG" id="pfy:PFICI_03102"/>
<evidence type="ECO:0000256" key="1">
    <source>
        <dbReference type="SAM" id="MobiDB-lite"/>
    </source>
</evidence>
<feature type="region of interest" description="Disordered" evidence="1">
    <location>
        <begin position="1"/>
        <end position="78"/>
    </location>
</feature>
<dbReference type="AlphaFoldDB" id="W3XI14"/>
<proteinExistence type="predicted"/>
<feature type="compositionally biased region" description="Basic residues" evidence="1">
    <location>
        <begin position="69"/>
        <end position="78"/>
    </location>
</feature>
<evidence type="ECO:0000313" key="3">
    <source>
        <dbReference type="Proteomes" id="UP000030651"/>
    </source>
</evidence>
<protein>
    <submittedName>
        <fullName evidence="2">Uncharacterized protein</fullName>
    </submittedName>
</protein>
<dbReference type="InParanoid" id="W3XI14"/>